<evidence type="ECO:0000313" key="6">
    <source>
        <dbReference type="EMBL" id="MBA0580210.1"/>
    </source>
</evidence>
<reference evidence="6 7" key="1">
    <citation type="journal article" date="2019" name="Genome Biol. Evol.">
        <title>Insights into the evolution of the New World diploid cottons (Gossypium, subgenus Houzingenia) based on genome sequencing.</title>
        <authorList>
            <person name="Grover C.E."/>
            <person name="Arick M.A. 2nd"/>
            <person name="Thrash A."/>
            <person name="Conover J.L."/>
            <person name="Sanders W.S."/>
            <person name="Peterson D.G."/>
            <person name="Frelichowski J.E."/>
            <person name="Scheffler J.A."/>
            <person name="Scheffler B.E."/>
            <person name="Wendel J.F."/>
        </authorList>
    </citation>
    <scope>NUCLEOTIDE SEQUENCE [LARGE SCALE GENOMIC DNA]</scope>
    <source>
        <strain evidence="6">8</strain>
        <tissue evidence="6">Leaf</tissue>
    </source>
</reference>
<dbReference type="GO" id="GO:0061608">
    <property type="term" value="F:nuclear import signal receptor activity"/>
    <property type="evidence" value="ECO:0007669"/>
    <property type="project" value="InterPro"/>
</dbReference>
<dbReference type="InterPro" id="IPR011989">
    <property type="entry name" value="ARM-like"/>
</dbReference>
<accession>A0A7J8NTQ6</accession>
<name>A0A7J8NTQ6_GOSRA</name>
<keyword evidence="4 5" id="KW-0653">Protein transport</keyword>
<dbReference type="PIRSF" id="PIRSF005673">
    <property type="entry name" value="Importin_alpha"/>
    <property type="match status" value="1"/>
</dbReference>
<dbReference type="InterPro" id="IPR000225">
    <property type="entry name" value="Armadillo"/>
</dbReference>
<protein>
    <recommendedName>
        <fullName evidence="5">Importin subunit alpha</fullName>
    </recommendedName>
</protein>
<evidence type="ECO:0000256" key="5">
    <source>
        <dbReference type="PIRNR" id="PIRNR005673"/>
    </source>
</evidence>
<evidence type="ECO:0000313" key="7">
    <source>
        <dbReference type="Proteomes" id="UP000593578"/>
    </source>
</evidence>
<dbReference type="PANTHER" id="PTHR23316">
    <property type="entry name" value="IMPORTIN ALPHA"/>
    <property type="match status" value="1"/>
</dbReference>
<evidence type="ECO:0000256" key="2">
    <source>
        <dbReference type="ARBA" id="ARBA00022448"/>
    </source>
</evidence>
<keyword evidence="2 5" id="KW-0813">Transport</keyword>
<comment type="caution">
    <text evidence="6">The sequence shown here is derived from an EMBL/GenBank/DDBJ whole genome shotgun (WGS) entry which is preliminary data.</text>
</comment>
<evidence type="ECO:0000256" key="4">
    <source>
        <dbReference type="ARBA" id="ARBA00022927"/>
    </source>
</evidence>
<sequence length="513" mass="57408">MKWLFKFDKDKWQKRQRQMQKNLRSMESIRKINRELILFFKRNHEFFHVERCIEDAAGDPIAIQKMFDSIPVMASDLMSGNESFQFAATARLSFLLSTENPPIDVVIQSGVVPHFVRFLNEQYGLQHKLYSVRALYAIGKGSLEQAVVVIKHGAIPMFIRLLCCSEECYQLKELVAAALGSLANQSPDFRDYVLQFGTLTPLLSLLDNHLEPPMLHEKIALLRTCSNTLAIFCQGNPAPSFNQIRSALPILRRLIHLNPPVGVIGEVCEDACLCLSYLSNGSAEQIQALIDADVCARLVMLLGLSDGKIVEHVLRTVGNIFKGVDSQIQILINNGVFFRLNAILMHGSNSSVLRKTCSAISTLTARDRNQIQKIMDAHIIPSLLYLSQADNYDVEVRWDAACALSNAARRGSNEQIRFLVSQGCIGPLCDHILCPDRKTSILCLKGLKSILKAGEITYSTRNLYTLVITDFDGFGKIEKLQSDPDIGEMAMKLLMKYGVQAKMKEGRTTVAKP</sequence>
<dbReference type="GO" id="GO:0006606">
    <property type="term" value="P:protein import into nucleus"/>
    <property type="evidence" value="ECO:0007669"/>
    <property type="project" value="InterPro"/>
</dbReference>
<keyword evidence="3" id="KW-0677">Repeat</keyword>
<evidence type="ECO:0000256" key="1">
    <source>
        <dbReference type="ARBA" id="ARBA00010394"/>
    </source>
</evidence>
<proteinExistence type="inferred from homology"/>
<dbReference type="EMBL" id="JABEZZ010000002">
    <property type="protein sequence ID" value="MBA0580210.1"/>
    <property type="molecule type" value="Genomic_DNA"/>
</dbReference>
<dbReference type="SUPFAM" id="SSF48371">
    <property type="entry name" value="ARM repeat"/>
    <property type="match status" value="1"/>
</dbReference>
<dbReference type="SMART" id="SM00185">
    <property type="entry name" value="ARM"/>
    <property type="match status" value="7"/>
</dbReference>
<comment type="similarity">
    <text evidence="1 5">Belongs to the importin alpha family.</text>
</comment>
<dbReference type="GO" id="GO:0005737">
    <property type="term" value="C:cytoplasm"/>
    <property type="evidence" value="ECO:0007669"/>
    <property type="project" value="InterPro"/>
</dbReference>
<evidence type="ECO:0000256" key="3">
    <source>
        <dbReference type="ARBA" id="ARBA00022737"/>
    </source>
</evidence>
<dbReference type="AlphaFoldDB" id="A0A7J8NTQ6"/>
<dbReference type="InterPro" id="IPR024931">
    <property type="entry name" value="Importin_alpha"/>
</dbReference>
<gene>
    <name evidence="6" type="ORF">Gorai_022439</name>
</gene>
<dbReference type="Gene3D" id="1.25.10.10">
    <property type="entry name" value="Leucine-rich Repeat Variant"/>
    <property type="match status" value="1"/>
</dbReference>
<organism evidence="6 7">
    <name type="scientific">Gossypium raimondii</name>
    <name type="common">Peruvian cotton</name>
    <name type="synonym">Gossypium klotzschianum subsp. raimondii</name>
    <dbReference type="NCBI Taxonomy" id="29730"/>
    <lineage>
        <taxon>Eukaryota</taxon>
        <taxon>Viridiplantae</taxon>
        <taxon>Streptophyta</taxon>
        <taxon>Embryophyta</taxon>
        <taxon>Tracheophyta</taxon>
        <taxon>Spermatophyta</taxon>
        <taxon>Magnoliopsida</taxon>
        <taxon>eudicotyledons</taxon>
        <taxon>Gunneridae</taxon>
        <taxon>Pentapetalae</taxon>
        <taxon>rosids</taxon>
        <taxon>malvids</taxon>
        <taxon>Malvales</taxon>
        <taxon>Malvaceae</taxon>
        <taxon>Malvoideae</taxon>
        <taxon>Gossypium</taxon>
    </lineage>
</organism>
<dbReference type="Proteomes" id="UP000593578">
    <property type="component" value="Unassembled WGS sequence"/>
</dbReference>
<dbReference type="InterPro" id="IPR016024">
    <property type="entry name" value="ARM-type_fold"/>
</dbReference>